<dbReference type="RefSeq" id="WP_269893981.1">
    <property type="nucleotide sequence ID" value="NZ_JAPZPY010000003.1"/>
</dbReference>
<dbReference type="Proteomes" id="UP001142153">
    <property type="component" value="Unassembled WGS sequence"/>
</dbReference>
<organism evidence="1 2">
    <name type="scientific">Mycobacterium hippophais</name>
    <dbReference type="NCBI Taxonomy" id="3016340"/>
    <lineage>
        <taxon>Bacteria</taxon>
        <taxon>Bacillati</taxon>
        <taxon>Actinomycetota</taxon>
        <taxon>Actinomycetes</taxon>
        <taxon>Mycobacteriales</taxon>
        <taxon>Mycobacteriaceae</taxon>
        <taxon>Mycobacterium</taxon>
    </lineage>
</organism>
<dbReference type="SUPFAM" id="SSF53474">
    <property type="entry name" value="alpha/beta-Hydrolases"/>
    <property type="match status" value="1"/>
</dbReference>
<proteinExistence type="predicted"/>
<dbReference type="PANTHER" id="PTHR34853">
    <property type="match status" value="1"/>
</dbReference>
<dbReference type="PANTHER" id="PTHR34853:SF1">
    <property type="entry name" value="LIPASE 5"/>
    <property type="match status" value="1"/>
</dbReference>
<dbReference type="InterPro" id="IPR005152">
    <property type="entry name" value="Lipase_secreted"/>
</dbReference>
<comment type="caution">
    <text evidence="1">The sequence shown here is derived from an EMBL/GenBank/DDBJ whole genome shotgun (WGS) entry which is preliminary data.</text>
</comment>
<dbReference type="EMBL" id="JAPZPY010000003">
    <property type="protein sequence ID" value="MCZ8379280.1"/>
    <property type="molecule type" value="Genomic_DNA"/>
</dbReference>
<dbReference type="Pfam" id="PF03583">
    <property type="entry name" value="LIP"/>
    <property type="match status" value="1"/>
</dbReference>
<sequence length="357" mass="37330">MREARGTIVESAPLAGLDEGLRSQIGAARRAVYRSVSGFDGAATEVSGTFFLPSGKPPAGGWPVISFAHGTTGLTNDCGPSESPDLMGYASSVISLVTSGHAVAFTDYQGLGHPGRHAYLEPRSAAFDIIDAVRALRNLYPGIVSDKWLALGGSQGGQASWAANEYAGDYGDGLDLVGTIAFAPAADLSGLADGARNGTLTPDQVGLMPSVIAGLEVAQPDFVVSDYLRGPAAEHLGKLISCDEDKEQYFAQLRPEQVRPASAAAADRLTEILDTNALPQRPLAAPLYVANGSQDTLILPEWVSAAVSRACSRGGTVEHKEMAGRGHVDPDPGAEAYLWMQDRFAGKAAPSNCFSDR</sequence>
<dbReference type="Gene3D" id="3.40.50.1820">
    <property type="entry name" value="alpha/beta hydrolase"/>
    <property type="match status" value="2"/>
</dbReference>
<keyword evidence="2" id="KW-1185">Reference proteome</keyword>
<gene>
    <name evidence="1" type="ORF">O6P37_10430</name>
</gene>
<reference evidence="1" key="1">
    <citation type="submission" date="2022-12" db="EMBL/GenBank/DDBJ databases">
        <authorList>
            <person name="Deng Y."/>
            <person name="Zhang Y.-Q."/>
        </authorList>
    </citation>
    <scope>NUCLEOTIDE SEQUENCE</scope>
    <source>
        <strain evidence="1">CPCC 205372</strain>
    </source>
</reference>
<evidence type="ECO:0000313" key="2">
    <source>
        <dbReference type="Proteomes" id="UP001142153"/>
    </source>
</evidence>
<accession>A0ABT4PRV8</accession>
<evidence type="ECO:0000313" key="1">
    <source>
        <dbReference type="EMBL" id="MCZ8379280.1"/>
    </source>
</evidence>
<dbReference type="InterPro" id="IPR029058">
    <property type="entry name" value="AB_hydrolase_fold"/>
</dbReference>
<protein>
    <submittedName>
        <fullName evidence="1">Lipase</fullName>
    </submittedName>
</protein>
<dbReference type="PIRSF" id="PIRSF029171">
    <property type="entry name" value="Esterase_LipA"/>
    <property type="match status" value="1"/>
</dbReference>
<name>A0ABT4PRV8_9MYCO</name>